<evidence type="ECO:0000313" key="2">
    <source>
        <dbReference type="Proteomes" id="UP000075243"/>
    </source>
</evidence>
<accession>A0A151S3Y8</accession>
<proteinExistence type="predicted"/>
<sequence length="181" mass="20340">MSRRVILRSTRSSNRKQPLLQSCQSYPQAGTRLGEAVGGTAAVCCCFSFGLANMVYLAVYKVPARLCQKALRKRRRSRSLMEEELVATRRRCLCGCCDDIMGGGRVYPLCCDDEDLAALRGRISVAKDEDVVELEKEMWERFYGSGFWRSASRRNNESFSSQERMLSSAMSSPNLQVLAVN</sequence>
<dbReference type="AlphaFoldDB" id="A0A151S3Y8"/>
<dbReference type="PANTHER" id="PTHR33264">
    <property type="entry name" value="EXPRESSED PROTEIN"/>
    <property type="match status" value="1"/>
</dbReference>
<gene>
    <name evidence="1" type="ORF">KK1_028797</name>
</gene>
<name>A0A151S3Y8_CAJCA</name>
<evidence type="ECO:0000313" key="1">
    <source>
        <dbReference type="EMBL" id="KYP49451.1"/>
    </source>
</evidence>
<reference evidence="1" key="1">
    <citation type="journal article" date="2012" name="Nat. Biotechnol.">
        <title>Draft genome sequence of pigeonpea (Cajanus cajan), an orphan legume crop of resource-poor farmers.</title>
        <authorList>
            <person name="Varshney R.K."/>
            <person name="Chen W."/>
            <person name="Li Y."/>
            <person name="Bharti A.K."/>
            <person name="Saxena R.K."/>
            <person name="Schlueter J.A."/>
            <person name="Donoghue M.T."/>
            <person name="Azam S."/>
            <person name="Fan G."/>
            <person name="Whaley A.M."/>
            <person name="Farmer A.D."/>
            <person name="Sheridan J."/>
            <person name="Iwata A."/>
            <person name="Tuteja R."/>
            <person name="Penmetsa R.V."/>
            <person name="Wu W."/>
            <person name="Upadhyaya H.D."/>
            <person name="Yang S.P."/>
            <person name="Shah T."/>
            <person name="Saxena K.B."/>
            <person name="Michael T."/>
            <person name="McCombie W.R."/>
            <person name="Yang B."/>
            <person name="Zhang G."/>
            <person name="Yang H."/>
            <person name="Wang J."/>
            <person name="Spillane C."/>
            <person name="Cook D.R."/>
            <person name="May G.D."/>
            <person name="Xu X."/>
            <person name="Jackson S.A."/>
        </authorList>
    </citation>
    <scope>NUCLEOTIDE SEQUENCE [LARGE SCALE GENOMIC DNA]</scope>
</reference>
<dbReference type="STRING" id="3821.A0A151S3Y8"/>
<dbReference type="PANTHER" id="PTHR33264:SF8">
    <property type="entry name" value="EXPRESSED PROTEIN"/>
    <property type="match status" value="1"/>
</dbReference>
<dbReference type="OMA" id="CDDIMGA"/>
<dbReference type="Gramene" id="C.cajan_30865.t">
    <property type="protein sequence ID" value="C.cajan_30865.t.cds1"/>
    <property type="gene ID" value="C.cajan_30865"/>
</dbReference>
<dbReference type="OrthoDB" id="695262at2759"/>
<protein>
    <submittedName>
        <fullName evidence="1">Uncharacterized protein</fullName>
    </submittedName>
</protein>
<dbReference type="Proteomes" id="UP000075243">
    <property type="component" value="Unassembled WGS sequence"/>
</dbReference>
<dbReference type="EMBL" id="KQ483476">
    <property type="protein sequence ID" value="KYP49451.1"/>
    <property type="molecule type" value="Genomic_DNA"/>
</dbReference>
<organism evidence="1 2">
    <name type="scientific">Cajanus cajan</name>
    <name type="common">Pigeon pea</name>
    <name type="synonym">Cajanus indicus</name>
    <dbReference type="NCBI Taxonomy" id="3821"/>
    <lineage>
        <taxon>Eukaryota</taxon>
        <taxon>Viridiplantae</taxon>
        <taxon>Streptophyta</taxon>
        <taxon>Embryophyta</taxon>
        <taxon>Tracheophyta</taxon>
        <taxon>Spermatophyta</taxon>
        <taxon>Magnoliopsida</taxon>
        <taxon>eudicotyledons</taxon>
        <taxon>Gunneridae</taxon>
        <taxon>Pentapetalae</taxon>
        <taxon>rosids</taxon>
        <taxon>fabids</taxon>
        <taxon>Fabales</taxon>
        <taxon>Fabaceae</taxon>
        <taxon>Papilionoideae</taxon>
        <taxon>50 kb inversion clade</taxon>
        <taxon>NPAAA clade</taxon>
        <taxon>indigoferoid/millettioid clade</taxon>
        <taxon>Phaseoleae</taxon>
        <taxon>Cajanus</taxon>
    </lineage>
</organism>
<keyword evidence="2" id="KW-1185">Reference proteome</keyword>